<evidence type="ECO:0000259" key="10">
    <source>
        <dbReference type="Pfam" id="PF11527"/>
    </source>
</evidence>
<dbReference type="GO" id="GO:0097546">
    <property type="term" value="C:ciliary base"/>
    <property type="evidence" value="ECO:0007669"/>
    <property type="project" value="TreeGrafter"/>
</dbReference>
<sequence>MVTNWRNGLSKRGWYFSSHTKLESSDLVVARLVAFCDQEEVEAMLSGFVQKHAASFHGVEADEEHGHEVHELFKSYEKVFEDVIATFLRQEKLSPNEFFAHCRALQRSPKHEDATGNLQLLLSALDFEAFCELMTREAIQTQIALKEAEDMGL</sequence>
<keyword evidence="6" id="KW-0175">Coiled coil</keyword>
<dbReference type="InterPro" id="IPR042541">
    <property type="entry name" value="BART_sf"/>
</dbReference>
<dbReference type="Proteomes" id="UP000018817">
    <property type="component" value="Unassembled WGS sequence"/>
</dbReference>
<proteinExistence type="inferred from homology"/>
<dbReference type="AlphaFoldDB" id="W2QRN9"/>
<feature type="domain" description="BART" evidence="10">
    <location>
        <begin position="25"/>
        <end position="142"/>
    </location>
</feature>
<evidence type="ECO:0000313" key="11">
    <source>
        <dbReference type="EMBL" id="ETN15852.1"/>
    </source>
</evidence>
<dbReference type="EMBL" id="KI669569">
    <property type="protein sequence ID" value="ETN15852.1"/>
    <property type="molecule type" value="Genomic_DNA"/>
</dbReference>
<reference evidence="11 12" key="2">
    <citation type="submission" date="2013-11" db="EMBL/GenBank/DDBJ databases">
        <title>The Genome Sequence of Phytophthora parasitica INRA-310.</title>
        <authorList>
            <consortium name="The Broad Institute Genomics Platform"/>
            <person name="Russ C."/>
            <person name="Tyler B."/>
            <person name="Panabieres F."/>
            <person name="Shan W."/>
            <person name="Tripathy S."/>
            <person name="Grunwald N."/>
            <person name="Machado M."/>
            <person name="Johnson C.S."/>
            <person name="Arredondo F."/>
            <person name="Hong C."/>
            <person name="Coffey M."/>
            <person name="Young S.K."/>
            <person name="Zeng Q."/>
            <person name="Gargeya S."/>
            <person name="Fitzgerald M."/>
            <person name="Abouelleil A."/>
            <person name="Alvarado L."/>
            <person name="Chapman S.B."/>
            <person name="Gainer-Dewar J."/>
            <person name="Goldberg J."/>
            <person name="Griggs A."/>
            <person name="Gujja S."/>
            <person name="Hansen M."/>
            <person name="Howarth C."/>
            <person name="Imamovic A."/>
            <person name="Ireland A."/>
            <person name="Larimer J."/>
            <person name="McCowan C."/>
            <person name="Murphy C."/>
            <person name="Pearson M."/>
            <person name="Poon T.W."/>
            <person name="Priest M."/>
            <person name="Roberts A."/>
            <person name="Saif S."/>
            <person name="Shea T."/>
            <person name="Sykes S."/>
            <person name="Wortman J."/>
            <person name="Nusbaum C."/>
            <person name="Birren B."/>
        </authorList>
    </citation>
    <scope>NUCLEOTIDE SEQUENCE [LARGE SCALE GENOMIC DNA]</scope>
    <source>
        <strain evidence="11 12">INRA-310</strain>
    </source>
</reference>
<dbReference type="PANTHER" id="PTHR21532">
    <property type="entry name" value="PHOSPHODIESTERASE HL"/>
    <property type="match status" value="1"/>
</dbReference>
<evidence type="ECO:0000256" key="4">
    <source>
        <dbReference type="ARBA" id="ARBA00021815"/>
    </source>
</evidence>
<dbReference type="GO" id="GO:0005930">
    <property type="term" value="C:axoneme"/>
    <property type="evidence" value="ECO:0007669"/>
    <property type="project" value="TreeGrafter"/>
</dbReference>
<evidence type="ECO:0000256" key="9">
    <source>
        <dbReference type="ARBA" id="ARBA00031593"/>
    </source>
</evidence>
<reference evidence="12" key="1">
    <citation type="submission" date="2011-12" db="EMBL/GenBank/DDBJ databases">
        <authorList>
            <consortium name="The Broad Institute Genome Sequencing Platform"/>
            <person name="Russ C."/>
            <person name="Tyler B."/>
            <person name="Panabieres F."/>
            <person name="Shan W."/>
            <person name="Tripathy S."/>
            <person name="Grunwald N."/>
            <person name="Machado M."/>
            <person name="Young S.K."/>
            <person name="Zeng Q."/>
            <person name="Gargeya S."/>
            <person name="Fitzgerald M."/>
            <person name="Haas B."/>
            <person name="Abouelleil A."/>
            <person name="Alvarado L."/>
            <person name="Arachchi H.M."/>
            <person name="Berlin A."/>
            <person name="Chapman S.B."/>
            <person name="Gearin G."/>
            <person name="Goldberg J."/>
            <person name="Griggs A."/>
            <person name="Gujja S."/>
            <person name="Hansen M."/>
            <person name="Heiman D."/>
            <person name="Howarth C."/>
            <person name="Larimer J."/>
            <person name="Lui A."/>
            <person name="MacDonald P.J.P."/>
            <person name="McCowen C."/>
            <person name="Montmayeur A."/>
            <person name="Murphy C."/>
            <person name="Neiman D."/>
            <person name="Pearson M."/>
            <person name="Priest M."/>
            <person name="Roberts A."/>
            <person name="Saif S."/>
            <person name="Shea T."/>
            <person name="Sisk P."/>
            <person name="Stolte C."/>
            <person name="Sykes S."/>
            <person name="Wortman J."/>
            <person name="Nusbaum C."/>
            <person name="Birren B."/>
        </authorList>
    </citation>
    <scope>NUCLEOTIDE SEQUENCE [LARGE SCALE GENOMIC DNA]</scope>
    <source>
        <strain evidence="12">INRA-310</strain>
    </source>
</reference>
<evidence type="ECO:0000313" key="12">
    <source>
        <dbReference type="Proteomes" id="UP000018817"/>
    </source>
</evidence>
<dbReference type="PANTHER" id="PTHR21532:SF0">
    <property type="entry name" value="CILIA- AND FLAGELLA-ASSOCIATED PROTEIN 36"/>
    <property type="match status" value="1"/>
</dbReference>
<dbReference type="RefSeq" id="XP_008898270.1">
    <property type="nucleotide sequence ID" value="XM_008900022.1"/>
</dbReference>
<comment type="subcellular location">
    <subcellularLocation>
        <location evidence="1">Cell projection</location>
        <location evidence="1">Cilium</location>
    </subcellularLocation>
    <subcellularLocation>
        <location evidence="2">Cytoplasm</location>
    </subcellularLocation>
</comment>
<evidence type="ECO:0000256" key="7">
    <source>
        <dbReference type="ARBA" id="ARBA00023069"/>
    </source>
</evidence>
<accession>W2QRN9</accession>
<evidence type="ECO:0000256" key="5">
    <source>
        <dbReference type="ARBA" id="ARBA00022490"/>
    </source>
</evidence>
<organism evidence="11 12">
    <name type="scientific">Phytophthora nicotianae (strain INRA-310)</name>
    <name type="common">Phytophthora parasitica</name>
    <dbReference type="NCBI Taxonomy" id="761204"/>
    <lineage>
        <taxon>Eukaryota</taxon>
        <taxon>Sar</taxon>
        <taxon>Stramenopiles</taxon>
        <taxon>Oomycota</taxon>
        <taxon>Peronosporomycetes</taxon>
        <taxon>Peronosporales</taxon>
        <taxon>Peronosporaceae</taxon>
        <taxon>Phytophthora</taxon>
    </lineage>
</organism>
<dbReference type="InterPro" id="IPR023379">
    <property type="entry name" value="BART_dom"/>
</dbReference>
<evidence type="ECO:0000256" key="8">
    <source>
        <dbReference type="ARBA" id="ARBA00023273"/>
    </source>
</evidence>
<name>W2QRN9_PHYN3</name>
<keyword evidence="7" id="KW-0969">Cilium</keyword>
<dbReference type="InterPro" id="IPR038888">
    <property type="entry name" value="CFAP36"/>
</dbReference>
<evidence type="ECO:0000256" key="3">
    <source>
        <dbReference type="ARBA" id="ARBA00007460"/>
    </source>
</evidence>
<evidence type="ECO:0000256" key="6">
    <source>
        <dbReference type="ARBA" id="ARBA00023054"/>
    </source>
</evidence>
<dbReference type="VEuPathDB" id="FungiDB:PPTG_06131"/>
<gene>
    <name evidence="11" type="ORF">PPTG_06131</name>
</gene>
<dbReference type="OrthoDB" id="93932at2759"/>
<evidence type="ECO:0000256" key="1">
    <source>
        <dbReference type="ARBA" id="ARBA00004138"/>
    </source>
</evidence>
<keyword evidence="5" id="KW-0963">Cytoplasm</keyword>
<comment type="similarity">
    <text evidence="3">Belongs to the CFAP36 family.</text>
</comment>
<evidence type="ECO:0000256" key="2">
    <source>
        <dbReference type="ARBA" id="ARBA00004496"/>
    </source>
</evidence>
<dbReference type="Gene3D" id="1.20.1520.10">
    <property type="entry name" value="ADP-ribosylation factor-like 2-binding protein, domain"/>
    <property type="match status" value="1"/>
</dbReference>
<keyword evidence="8" id="KW-0966">Cell projection</keyword>
<dbReference type="Pfam" id="PF11527">
    <property type="entry name" value="ARL2_Bind_BART"/>
    <property type="match status" value="1"/>
</dbReference>
<dbReference type="GeneID" id="20176120"/>
<protein>
    <recommendedName>
        <fullName evidence="4">Cilia- and flagella-associated protein 36</fullName>
    </recommendedName>
    <alternativeName>
        <fullName evidence="9">Coiled-coil domain-containing protein 104</fullName>
    </alternativeName>
</protein>